<protein>
    <submittedName>
        <fullName evidence="2">Cytoplasmic protein</fullName>
    </submittedName>
    <submittedName>
        <fullName evidence="1">DUF1795 domain-containing protein</fullName>
    </submittedName>
</protein>
<dbReference type="Proteomes" id="UP000250416">
    <property type="component" value="Unassembled WGS sequence"/>
</dbReference>
<dbReference type="RefSeq" id="WP_021161429.1">
    <property type="nucleotide sequence ID" value="NZ_CADDZZ010000005.1"/>
</dbReference>
<evidence type="ECO:0000313" key="3">
    <source>
        <dbReference type="Proteomes" id="UP000250416"/>
    </source>
</evidence>
<accession>A0A103H1I2</accession>
<evidence type="ECO:0000313" key="4">
    <source>
        <dbReference type="Proteomes" id="UP000645612"/>
    </source>
</evidence>
<dbReference type="SUPFAM" id="SSF55724">
    <property type="entry name" value="Mog1p/PsbP-like"/>
    <property type="match status" value="1"/>
</dbReference>
<comment type="caution">
    <text evidence="1">The sequence shown here is derived from an EMBL/GenBank/DDBJ whole genome shotgun (WGS) entry which is preliminary data.</text>
</comment>
<sequence>MHYAIHEGTFELPDAALDRTVNILMMNAGPGGLNLVIARGRLRDGENLDAFVAREWEVASRDARMLTEKARRPVTVAGRAGIQIDSTHERDGRLWHQVQTMFPSDDAGRVLVMTLTSAAPLTEEQQAIADRMLASFQPRAARPTLLGPGDAS</sequence>
<dbReference type="InterPro" id="IPR016123">
    <property type="entry name" value="Mog1/PsbP_a/b/a-sand"/>
</dbReference>
<dbReference type="EMBL" id="UARD01000004">
    <property type="protein sequence ID" value="SPV16038.1"/>
    <property type="molecule type" value="Genomic_DNA"/>
</dbReference>
<dbReference type="EMBL" id="JAEDXG010000045">
    <property type="protein sequence ID" value="MBH9701341.1"/>
    <property type="molecule type" value="Genomic_DNA"/>
</dbReference>
<dbReference type="OrthoDB" id="8775251at2"/>
<evidence type="ECO:0000313" key="2">
    <source>
        <dbReference type="EMBL" id="SPV16038.1"/>
    </source>
</evidence>
<dbReference type="Pfam" id="PF08786">
    <property type="entry name" value="DcrB"/>
    <property type="match status" value="1"/>
</dbReference>
<reference evidence="2 3" key="1">
    <citation type="submission" date="2018-06" db="EMBL/GenBank/DDBJ databases">
        <authorList>
            <consortium name="Pathogen Informatics"/>
            <person name="Doyle S."/>
        </authorList>
    </citation>
    <scope>NUCLEOTIDE SEQUENCE [LARGE SCALE GENOMIC DNA]</scope>
    <source>
        <strain evidence="2 3">NCTC10661</strain>
    </source>
</reference>
<dbReference type="STRING" id="292.WI67_29175"/>
<name>A0A103H1I2_BURCE</name>
<organism evidence="1 4">
    <name type="scientific">Burkholderia cepacia</name>
    <name type="common">Pseudomonas cepacia</name>
    <dbReference type="NCBI Taxonomy" id="292"/>
    <lineage>
        <taxon>Bacteria</taxon>
        <taxon>Pseudomonadati</taxon>
        <taxon>Pseudomonadota</taxon>
        <taxon>Betaproteobacteria</taxon>
        <taxon>Burkholderiales</taxon>
        <taxon>Burkholderiaceae</taxon>
        <taxon>Burkholderia</taxon>
        <taxon>Burkholderia cepacia complex</taxon>
    </lineage>
</organism>
<dbReference type="InterPro" id="IPR014894">
    <property type="entry name" value="DcrB/EagT6"/>
</dbReference>
<evidence type="ECO:0000313" key="1">
    <source>
        <dbReference type="EMBL" id="MBH9701341.1"/>
    </source>
</evidence>
<proteinExistence type="predicted"/>
<reference evidence="1" key="2">
    <citation type="submission" date="2020-12" db="EMBL/GenBank/DDBJ databases">
        <title>Burkholderia cepacia complex in Mexico.</title>
        <authorList>
            <person name="Estrada P."/>
        </authorList>
    </citation>
    <scope>NUCLEOTIDE SEQUENCE</scope>
    <source>
        <strain evidence="1">871</strain>
    </source>
</reference>
<dbReference type="Gene3D" id="3.40.1000.10">
    <property type="entry name" value="Mog1/PsbP, alpha/beta/alpha sandwich"/>
    <property type="match status" value="1"/>
</dbReference>
<gene>
    <name evidence="1" type="ORF">JAO13_33380</name>
    <name evidence="2" type="ORF">NCTC10661_01209</name>
</gene>
<dbReference type="Proteomes" id="UP000645612">
    <property type="component" value="Unassembled WGS sequence"/>
</dbReference>
<dbReference type="AlphaFoldDB" id="A0A103H1I2"/>